<organism evidence="6">
    <name type="scientific">marine metagenome</name>
    <dbReference type="NCBI Taxonomy" id="408172"/>
    <lineage>
        <taxon>unclassified sequences</taxon>
        <taxon>metagenomes</taxon>
        <taxon>ecological metagenomes</taxon>
    </lineage>
</organism>
<dbReference type="InterPro" id="IPR001926">
    <property type="entry name" value="TrpB-like_PALP"/>
</dbReference>
<dbReference type="GO" id="GO:0004794">
    <property type="term" value="F:threonine deaminase activity"/>
    <property type="evidence" value="ECO:0007669"/>
    <property type="project" value="TreeGrafter"/>
</dbReference>
<dbReference type="PANTHER" id="PTHR48078:SF6">
    <property type="entry name" value="L-THREONINE DEHYDRATASE CATABOLIC TDCB"/>
    <property type="match status" value="1"/>
</dbReference>
<sequence>MPTRAKSSANYIIARRAVNGPLLRLDKVPSQAWAKLTSHRGFVTITGTLIAEIPGLFVPVRRFLTGQEGPTPLAFLNGLKCRECGREYPAEPLNVCDFCFGPLEVVYDYATISEVVSQDSIAAGPLSIWRYKDLLPAEGDDPVDIMAGYTPLIKARGLGKTLGLNNLYIKNDSVNPSFSFKDRVVSVAATKALEFGYETIACASTGNLACSVAAHCARAGVRAVVFIPSNLEKGKIIGAAIYNPVLVSVDGTYDQVNRLCSELADDYPWAFVNINMRPYYAEGSKTLGYEVAEQLDWRLPDHVVVPSASGAMFTKIWKGFNEMACLGLLDGVASSSFGVDQNTVHHPAVTTKMHMQQAEGCSPIAAAWNNNQAQVIPVRPDSIAKSLAIGNPADGIYAIKVIERSGGSAYAVPESDIVDGIKLLAETEGIFTETAGGVTVSGLKHLAESGAIKPDELTVVYITGNGLKTQEAVEQVVNPLSIKPSISSFEAIFEGAK</sequence>
<dbReference type="CDD" id="cd01563">
    <property type="entry name" value="Thr-synth_1"/>
    <property type="match status" value="1"/>
</dbReference>
<dbReference type="SUPFAM" id="SSF53686">
    <property type="entry name" value="Tryptophan synthase beta subunit-like PLP-dependent enzymes"/>
    <property type="match status" value="1"/>
</dbReference>
<reference evidence="6" key="1">
    <citation type="submission" date="2018-05" db="EMBL/GenBank/DDBJ databases">
        <authorList>
            <person name="Lanie J.A."/>
            <person name="Ng W.-L."/>
            <person name="Kazmierczak K.M."/>
            <person name="Andrzejewski T.M."/>
            <person name="Davidsen T.M."/>
            <person name="Wayne K.J."/>
            <person name="Tettelin H."/>
            <person name="Glass J.I."/>
            <person name="Rusch D."/>
            <person name="Podicherti R."/>
            <person name="Tsui H.-C.T."/>
            <person name="Winkler M.E."/>
        </authorList>
    </citation>
    <scope>NUCLEOTIDE SEQUENCE</scope>
</reference>
<evidence type="ECO:0000256" key="4">
    <source>
        <dbReference type="ARBA" id="ARBA00023239"/>
    </source>
</evidence>
<name>A0A381PE36_9ZZZZ</name>
<dbReference type="Gene3D" id="3.40.50.1100">
    <property type="match status" value="2"/>
</dbReference>
<comment type="similarity">
    <text evidence="2">Belongs to the threonine synthase family.</text>
</comment>
<dbReference type="Pfam" id="PF00291">
    <property type="entry name" value="PALP"/>
    <property type="match status" value="1"/>
</dbReference>
<dbReference type="GO" id="GO:0006567">
    <property type="term" value="P:L-threonine catabolic process"/>
    <property type="evidence" value="ECO:0007669"/>
    <property type="project" value="TreeGrafter"/>
</dbReference>
<protein>
    <recommendedName>
        <fullName evidence="5">Tryptophan synthase beta chain-like PALP domain-containing protein</fullName>
    </recommendedName>
</protein>
<dbReference type="PANTHER" id="PTHR48078">
    <property type="entry name" value="THREONINE DEHYDRATASE, MITOCHONDRIAL-RELATED"/>
    <property type="match status" value="1"/>
</dbReference>
<dbReference type="GO" id="GO:0006565">
    <property type="term" value="P:L-serine catabolic process"/>
    <property type="evidence" value="ECO:0007669"/>
    <property type="project" value="TreeGrafter"/>
</dbReference>
<evidence type="ECO:0000256" key="1">
    <source>
        <dbReference type="ARBA" id="ARBA00001933"/>
    </source>
</evidence>
<dbReference type="GO" id="GO:0003941">
    <property type="term" value="F:L-serine ammonia-lyase activity"/>
    <property type="evidence" value="ECO:0007669"/>
    <property type="project" value="TreeGrafter"/>
</dbReference>
<keyword evidence="4" id="KW-0456">Lyase</keyword>
<dbReference type="AlphaFoldDB" id="A0A381PE36"/>
<evidence type="ECO:0000256" key="3">
    <source>
        <dbReference type="ARBA" id="ARBA00022898"/>
    </source>
</evidence>
<dbReference type="InterPro" id="IPR036052">
    <property type="entry name" value="TrpB-like_PALP_sf"/>
</dbReference>
<feature type="domain" description="Tryptophan synthase beta chain-like PALP" evidence="5">
    <location>
        <begin position="147"/>
        <end position="464"/>
    </location>
</feature>
<evidence type="ECO:0000259" key="5">
    <source>
        <dbReference type="Pfam" id="PF00291"/>
    </source>
</evidence>
<dbReference type="GO" id="GO:0009097">
    <property type="term" value="P:isoleucine biosynthetic process"/>
    <property type="evidence" value="ECO:0007669"/>
    <property type="project" value="TreeGrafter"/>
</dbReference>
<dbReference type="InterPro" id="IPR050147">
    <property type="entry name" value="Ser/Thr_Dehydratase"/>
</dbReference>
<proteinExistence type="inferred from homology"/>
<dbReference type="NCBIfam" id="TIGR00260">
    <property type="entry name" value="thrC"/>
    <property type="match status" value="1"/>
</dbReference>
<gene>
    <name evidence="6" type="ORF">METZ01_LOCUS17263</name>
</gene>
<accession>A0A381PE36</accession>
<evidence type="ECO:0000256" key="2">
    <source>
        <dbReference type="ARBA" id="ARBA00005517"/>
    </source>
</evidence>
<comment type="cofactor">
    <cofactor evidence="1">
        <name>pyridoxal 5'-phosphate</name>
        <dbReference type="ChEBI" id="CHEBI:597326"/>
    </cofactor>
</comment>
<dbReference type="InterPro" id="IPR004450">
    <property type="entry name" value="Thr_synthase-like"/>
</dbReference>
<evidence type="ECO:0000313" key="6">
    <source>
        <dbReference type="EMBL" id="SUZ64409.1"/>
    </source>
</evidence>
<dbReference type="EMBL" id="UINC01000933">
    <property type="protein sequence ID" value="SUZ64409.1"/>
    <property type="molecule type" value="Genomic_DNA"/>
</dbReference>
<keyword evidence="3" id="KW-0663">Pyridoxal phosphate</keyword>